<dbReference type="Proteomes" id="UP000265520">
    <property type="component" value="Unassembled WGS sequence"/>
</dbReference>
<reference evidence="1 2" key="1">
    <citation type="journal article" date="2018" name="Front. Plant Sci.">
        <title>Red Clover (Trifolium pratense) and Zigzag Clover (T. medium) - A Picture of Genomic Similarities and Differences.</title>
        <authorList>
            <person name="Dluhosova J."/>
            <person name="Istvanek J."/>
            <person name="Nedelnik J."/>
            <person name="Repkova J."/>
        </authorList>
    </citation>
    <scope>NUCLEOTIDE SEQUENCE [LARGE SCALE GENOMIC DNA]</scope>
    <source>
        <strain evidence="2">cv. 10/8</strain>
        <tissue evidence="1">Leaf</tissue>
    </source>
</reference>
<proteinExistence type="predicted"/>
<dbReference type="AlphaFoldDB" id="A0A392UIH2"/>
<protein>
    <submittedName>
        <fullName evidence="1">Uncharacterized protein</fullName>
    </submittedName>
</protein>
<feature type="non-terminal residue" evidence="1">
    <location>
        <position position="17"/>
    </location>
</feature>
<dbReference type="EMBL" id="LXQA010837993">
    <property type="protein sequence ID" value="MCI73419.1"/>
    <property type="molecule type" value="Genomic_DNA"/>
</dbReference>
<keyword evidence="2" id="KW-1185">Reference proteome</keyword>
<sequence>MLFSFSARFNRWRVGQQ</sequence>
<comment type="caution">
    <text evidence="1">The sequence shown here is derived from an EMBL/GenBank/DDBJ whole genome shotgun (WGS) entry which is preliminary data.</text>
</comment>
<evidence type="ECO:0000313" key="2">
    <source>
        <dbReference type="Proteomes" id="UP000265520"/>
    </source>
</evidence>
<accession>A0A392UIH2</accession>
<name>A0A392UIH2_9FABA</name>
<organism evidence="1 2">
    <name type="scientific">Trifolium medium</name>
    <dbReference type="NCBI Taxonomy" id="97028"/>
    <lineage>
        <taxon>Eukaryota</taxon>
        <taxon>Viridiplantae</taxon>
        <taxon>Streptophyta</taxon>
        <taxon>Embryophyta</taxon>
        <taxon>Tracheophyta</taxon>
        <taxon>Spermatophyta</taxon>
        <taxon>Magnoliopsida</taxon>
        <taxon>eudicotyledons</taxon>
        <taxon>Gunneridae</taxon>
        <taxon>Pentapetalae</taxon>
        <taxon>rosids</taxon>
        <taxon>fabids</taxon>
        <taxon>Fabales</taxon>
        <taxon>Fabaceae</taxon>
        <taxon>Papilionoideae</taxon>
        <taxon>50 kb inversion clade</taxon>
        <taxon>NPAAA clade</taxon>
        <taxon>Hologalegina</taxon>
        <taxon>IRL clade</taxon>
        <taxon>Trifolieae</taxon>
        <taxon>Trifolium</taxon>
    </lineage>
</organism>
<evidence type="ECO:0000313" key="1">
    <source>
        <dbReference type="EMBL" id="MCI73419.1"/>
    </source>
</evidence>